<dbReference type="InterPro" id="IPR010036">
    <property type="entry name" value="MDP_1_eu_arc"/>
</dbReference>
<dbReference type="PANTHER" id="PTHR17901">
    <property type="entry name" value="MAGNESIUM-DEPENDENT PHOSPHATASE 1 MDP1"/>
    <property type="match status" value="1"/>
</dbReference>
<dbReference type="InterPro" id="IPR023214">
    <property type="entry name" value="HAD_sf"/>
</dbReference>
<proteinExistence type="predicted"/>
<dbReference type="CDD" id="cd07501">
    <property type="entry name" value="HAD_MDP-1_like"/>
    <property type="match status" value="1"/>
</dbReference>
<sequence>MMTTLAGPLPKLVVFDLDYTLWPLWVDTHIDPPLKRRGTTLNEMVDRSGQRLSFYADVPSILFDLRRAGVPIAAASRTSAPRIARQALQGLWIVDSAVGEAAQPVPAHDLFVHQEIYPGSKVSHFRRIADATGVEFADMLFFDDEHRNAEVQSKLGVHFVEVGTQGLDRATFQRGLEAWQKKRRTNAKST</sequence>
<dbReference type="EMBL" id="LGAV01000003">
    <property type="protein sequence ID" value="KOS14526.1"/>
    <property type="molecule type" value="Genomic_DNA"/>
</dbReference>
<dbReference type="SFLD" id="SFLDG01131">
    <property type="entry name" value="C1.5.2:_MDP_Like"/>
    <property type="match status" value="1"/>
</dbReference>
<organism evidence="1 2">
    <name type="scientific">Malassezia pachydermatis</name>
    <dbReference type="NCBI Taxonomy" id="77020"/>
    <lineage>
        <taxon>Eukaryota</taxon>
        <taxon>Fungi</taxon>
        <taxon>Dikarya</taxon>
        <taxon>Basidiomycota</taxon>
        <taxon>Ustilaginomycotina</taxon>
        <taxon>Malasseziomycetes</taxon>
        <taxon>Malasseziales</taxon>
        <taxon>Malasseziaceae</taxon>
        <taxon>Malassezia</taxon>
    </lineage>
</organism>
<comment type="caution">
    <text evidence="1">The sequence shown here is derived from an EMBL/GenBank/DDBJ whole genome shotgun (WGS) entry which is preliminary data.</text>
</comment>
<dbReference type="OrthoDB" id="2865258at2759"/>
<dbReference type="InterPro" id="IPR010033">
    <property type="entry name" value="HAD_SF_ppase_IIIC"/>
</dbReference>
<accession>A0A0M8MKV7</accession>
<evidence type="ECO:0000313" key="1">
    <source>
        <dbReference type="EMBL" id="KOS14526.1"/>
    </source>
</evidence>
<dbReference type="SUPFAM" id="SSF56784">
    <property type="entry name" value="HAD-like"/>
    <property type="match status" value="1"/>
</dbReference>
<dbReference type="GO" id="GO:0003993">
    <property type="term" value="F:acid phosphatase activity"/>
    <property type="evidence" value="ECO:0007669"/>
    <property type="project" value="TreeGrafter"/>
</dbReference>
<dbReference type="NCBIfam" id="TIGR01681">
    <property type="entry name" value="HAD-SF-IIIC"/>
    <property type="match status" value="1"/>
</dbReference>
<dbReference type="PANTHER" id="PTHR17901:SF14">
    <property type="entry name" value="MAGNESIUM-DEPENDENT PHOSPHATASE 1"/>
    <property type="match status" value="1"/>
</dbReference>
<evidence type="ECO:0000313" key="2">
    <source>
        <dbReference type="Proteomes" id="UP000037751"/>
    </source>
</evidence>
<protein>
    <submittedName>
        <fullName evidence="1">Magnesium-dependent phosphatase-1</fullName>
    </submittedName>
</protein>
<dbReference type="AlphaFoldDB" id="A0A0M8MKV7"/>
<dbReference type="NCBIfam" id="TIGR01685">
    <property type="entry name" value="MDP-1"/>
    <property type="match status" value="1"/>
</dbReference>
<dbReference type="Proteomes" id="UP000037751">
    <property type="component" value="Unassembled WGS sequence"/>
</dbReference>
<reference evidence="1 2" key="1">
    <citation type="submission" date="2015-07" db="EMBL/GenBank/DDBJ databases">
        <title>Draft Genome Sequence of Malassezia furfur CBS1878 and Malassezia pachydermatis CBS1879.</title>
        <authorList>
            <person name="Triana S."/>
            <person name="Ohm R."/>
            <person name="Gonzalez A."/>
            <person name="DeCock H."/>
            <person name="Restrepo S."/>
            <person name="Celis A."/>
        </authorList>
    </citation>
    <scope>NUCLEOTIDE SEQUENCE [LARGE SCALE GENOMIC DNA]</scope>
    <source>
        <strain evidence="1 2">CBS 1879</strain>
    </source>
</reference>
<keyword evidence="2" id="KW-1185">Reference proteome</keyword>
<dbReference type="InterPro" id="IPR036412">
    <property type="entry name" value="HAD-like_sf"/>
</dbReference>
<dbReference type="VEuPathDB" id="FungiDB:Malapachy_0863"/>
<dbReference type="Gene3D" id="3.40.50.1000">
    <property type="entry name" value="HAD superfamily/HAD-like"/>
    <property type="match status" value="1"/>
</dbReference>
<dbReference type="STRING" id="77020.A0A0M8MKV7"/>
<dbReference type="GeneID" id="28727251"/>
<dbReference type="SFLD" id="SFLDS00003">
    <property type="entry name" value="Haloacid_Dehalogenase"/>
    <property type="match status" value="1"/>
</dbReference>
<dbReference type="SFLD" id="SFLDG01129">
    <property type="entry name" value="C1.5:_HAD__Beta-PGM__Phosphata"/>
    <property type="match status" value="1"/>
</dbReference>
<dbReference type="Pfam" id="PF12689">
    <property type="entry name" value="Acid_PPase"/>
    <property type="match status" value="1"/>
</dbReference>
<dbReference type="RefSeq" id="XP_017992158.1">
    <property type="nucleotide sequence ID" value="XM_018135376.1"/>
</dbReference>
<gene>
    <name evidence="1" type="ORF">Malapachy_0863</name>
</gene>
<name>A0A0M8MKV7_9BASI</name>
<dbReference type="InterPro" id="IPR035679">
    <property type="entry name" value="MDP-1_euk"/>
</dbReference>